<evidence type="ECO:0000313" key="1">
    <source>
        <dbReference type="EMBL" id="KAI5445320.1"/>
    </source>
</evidence>
<sequence length="328" mass="38092">MWSSKVCSKKHTHSFRCQDQISPNHKKKHHDRTKNNNNFVIREVPIQKLFNVEHCTNNNGRRDFSDCVERKNYSSTDMNGTDYDTPELVVFIQEDRHQQYVKDICIDRRISSETKYDMNERSDLNLGIMETMSNNSFRPKCASQHPSFKEAMKVHGFRNLMKSEMELSLGDRFPIDHRLTKKTSSETLREAFKRERNLTRSFENWQRSSIPPHCRNCAQVNDRNMYRPDISYLQSLTTISEQRKVDYSQEISNNVSEFQSGSTPCICHAKNSSIASHQSNDSIGSANSFSFPILPVEWVGSPVKMMEADKSQSTKHGWGKIWLPCCCD</sequence>
<dbReference type="Gramene" id="Psat1g126360.2">
    <property type="protein sequence ID" value="Psat1g126360.2.cds"/>
    <property type="gene ID" value="Psat1g126360"/>
</dbReference>
<reference evidence="1 2" key="1">
    <citation type="journal article" date="2022" name="Nat. Genet.">
        <title>Improved pea reference genome and pan-genome highlight genomic features and evolutionary characteristics.</title>
        <authorList>
            <person name="Yang T."/>
            <person name="Liu R."/>
            <person name="Luo Y."/>
            <person name="Hu S."/>
            <person name="Wang D."/>
            <person name="Wang C."/>
            <person name="Pandey M.K."/>
            <person name="Ge S."/>
            <person name="Xu Q."/>
            <person name="Li N."/>
            <person name="Li G."/>
            <person name="Huang Y."/>
            <person name="Saxena R.K."/>
            <person name="Ji Y."/>
            <person name="Li M."/>
            <person name="Yan X."/>
            <person name="He Y."/>
            <person name="Liu Y."/>
            <person name="Wang X."/>
            <person name="Xiang C."/>
            <person name="Varshney R.K."/>
            <person name="Ding H."/>
            <person name="Gao S."/>
            <person name="Zong X."/>
        </authorList>
    </citation>
    <scope>NUCLEOTIDE SEQUENCE [LARGE SCALE GENOMIC DNA]</scope>
    <source>
        <strain evidence="1 2">cv. Zhongwan 6</strain>
    </source>
</reference>
<dbReference type="PANTHER" id="PTHR33914">
    <property type="entry name" value="18S PRE-RIBOSOMAL ASSEMBLY PROTEIN GAR2-LIKE PROTEIN"/>
    <property type="match status" value="1"/>
</dbReference>
<dbReference type="EMBL" id="JAMSHJ010000001">
    <property type="protein sequence ID" value="KAI5445320.1"/>
    <property type="molecule type" value="Genomic_DNA"/>
</dbReference>
<dbReference type="InterPro" id="IPR040378">
    <property type="entry name" value="BASL"/>
</dbReference>
<evidence type="ECO:0000313" key="2">
    <source>
        <dbReference type="Proteomes" id="UP001058974"/>
    </source>
</evidence>
<gene>
    <name evidence="1" type="ORF">KIW84_013523</name>
</gene>
<name>A0A9D5GXY6_PEA</name>
<dbReference type="OrthoDB" id="1300198at2759"/>
<proteinExistence type="predicted"/>
<dbReference type="GO" id="GO:0009786">
    <property type="term" value="P:regulation of asymmetric cell division"/>
    <property type="evidence" value="ECO:0007669"/>
    <property type="project" value="InterPro"/>
</dbReference>
<comment type="caution">
    <text evidence="1">The sequence shown here is derived from an EMBL/GenBank/DDBJ whole genome shotgun (WGS) entry which is preliminary data.</text>
</comment>
<dbReference type="Gramene" id="Psat1g126360.1">
    <property type="protein sequence ID" value="Psat1g126360.1.cds"/>
    <property type="gene ID" value="Psat1g126360"/>
</dbReference>
<dbReference type="PANTHER" id="PTHR33914:SF18">
    <property type="entry name" value="DUF688 FAMILY PROTEIN"/>
    <property type="match status" value="1"/>
</dbReference>
<dbReference type="Proteomes" id="UP001058974">
    <property type="component" value="Chromosome 1"/>
</dbReference>
<accession>A0A9D5GXY6</accession>
<dbReference type="Gramene" id="PSAT_LOCUS5291_t1">
    <property type="protein sequence ID" value="CAL5184827.1"/>
    <property type="gene ID" value="PSAT_LOCUS5291"/>
</dbReference>
<dbReference type="Gramene" id="Psat01G0352300-T1">
    <property type="protein sequence ID" value="KAI5445320.1"/>
    <property type="gene ID" value="KIW84_013523"/>
</dbReference>
<keyword evidence="2" id="KW-1185">Reference proteome</keyword>
<dbReference type="AlphaFoldDB" id="A0A9D5GXY6"/>
<organism evidence="1 2">
    <name type="scientific">Pisum sativum</name>
    <name type="common">Garden pea</name>
    <name type="synonym">Lathyrus oleraceus</name>
    <dbReference type="NCBI Taxonomy" id="3888"/>
    <lineage>
        <taxon>Eukaryota</taxon>
        <taxon>Viridiplantae</taxon>
        <taxon>Streptophyta</taxon>
        <taxon>Embryophyta</taxon>
        <taxon>Tracheophyta</taxon>
        <taxon>Spermatophyta</taxon>
        <taxon>Magnoliopsida</taxon>
        <taxon>eudicotyledons</taxon>
        <taxon>Gunneridae</taxon>
        <taxon>Pentapetalae</taxon>
        <taxon>rosids</taxon>
        <taxon>fabids</taxon>
        <taxon>Fabales</taxon>
        <taxon>Fabaceae</taxon>
        <taxon>Papilionoideae</taxon>
        <taxon>50 kb inversion clade</taxon>
        <taxon>NPAAA clade</taxon>
        <taxon>Hologalegina</taxon>
        <taxon>IRL clade</taxon>
        <taxon>Fabeae</taxon>
        <taxon>Lathyrus</taxon>
    </lineage>
</organism>
<protein>
    <submittedName>
        <fullName evidence="1">Uncharacterized protein</fullName>
    </submittedName>
</protein>